<feature type="transmembrane region" description="Helical" evidence="6">
    <location>
        <begin position="43"/>
        <end position="65"/>
    </location>
</feature>
<dbReference type="InterPro" id="IPR049326">
    <property type="entry name" value="Rhodopsin_dom_fungi"/>
</dbReference>
<evidence type="ECO:0000256" key="5">
    <source>
        <dbReference type="ARBA" id="ARBA00038359"/>
    </source>
</evidence>
<evidence type="ECO:0000256" key="1">
    <source>
        <dbReference type="ARBA" id="ARBA00004141"/>
    </source>
</evidence>
<protein>
    <recommendedName>
        <fullName evidence="7">Rhodopsin domain-containing protein</fullName>
    </recommendedName>
</protein>
<evidence type="ECO:0000313" key="9">
    <source>
        <dbReference type="Proteomes" id="UP000033540"/>
    </source>
</evidence>
<feature type="domain" description="Rhodopsin" evidence="7">
    <location>
        <begin position="2"/>
        <end position="156"/>
    </location>
</feature>
<dbReference type="Proteomes" id="UP000033540">
    <property type="component" value="Unassembled WGS sequence"/>
</dbReference>
<dbReference type="STRING" id="1403190.A0A0F0IQ52"/>
<feature type="transmembrane region" description="Helical" evidence="6">
    <location>
        <begin position="77"/>
        <end position="99"/>
    </location>
</feature>
<accession>A0A0F0IQ52</accession>
<gene>
    <name evidence="8" type="ORF">P875_00108734</name>
</gene>
<reference evidence="8 9" key="1">
    <citation type="submission" date="2015-02" db="EMBL/GenBank/DDBJ databases">
        <title>Draft genome sequence of Aspergillus parasiticus SU-1.</title>
        <authorList>
            <person name="Yu J."/>
            <person name="Fedorova N."/>
            <person name="Yin Y."/>
            <person name="Losada L."/>
            <person name="Zafar N."/>
            <person name="Taujale R."/>
            <person name="Ehrlich K.C."/>
            <person name="Bhatnagar D."/>
            <person name="Cleveland T.E."/>
            <person name="Bennett J.W."/>
            <person name="Nierman W.C."/>
        </authorList>
    </citation>
    <scope>NUCLEOTIDE SEQUENCE [LARGE SCALE GENOMIC DNA]</scope>
    <source>
        <strain evidence="9">ATCC 56775 / NRRL 5862 / SRRC 143 / SU-1</strain>
    </source>
</reference>
<dbReference type="EMBL" id="JZEE01000152">
    <property type="protein sequence ID" value="KJK67993.1"/>
    <property type="molecule type" value="Genomic_DNA"/>
</dbReference>
<evidence type="ECO:0000313" key="8">
    <source>
        <dbReference type="EMBL" id="KJK67993.1"/>
    </source>
</evidence>
<comment type="similarity">
    <text evidence="5">Belongs to the SAT4 family.</text>
</comment>
<dbReference type="PANTHER" id="PTHR33048">
    <property type="entry name" value="PTH11-LIKE INTEGRAL MEMBRANE PROTEIN (AFU_ORTHOLOGUE AFUA_5G11245)"/>
    <property type="match status" value="1"/>
</dbReference>
<dbReference type="AlphaFoldDB" id="A0A0F0IQ52"/>
<evidence type="ECO:0000256" key="3">
    <source>
        <dbReference type="ARBA" id="ARBA00022989"/>
    </source>
</evidence>
<proteinExistence type="inferred from homology"/>
<name>A0A0F0IQ52_ASPPU</name>
<dbReference type="GO" id="GO:0016020">
    <property type="term" value="C:membrane"/>
    <property type="evidence" value="ECO:0007669"/>
    <property type="project" value="UniProtKB-SubCell"/>
</dbReference>
<comment type="subcellular location">
    <subcellularLocation>
        <location evidence="1">Membrane</location>
        <topology evidence="1">Multi-pass membrane protein</topology>
    </subcellularLocation>
</comment>
<sequence length="192" mass="21664">MVLSTITGALLFFFAIFQCSPISFYWDKVGVQGICRRDTEVKIMYFYSVIDVIFDIAIGILPAIFIRNLKLDRRTKLGIAGLLGLGCMFVSNSSEFYLFQVLTNPYSACALVIARIPFLHLMTEESFLYETTMVAVCSDVETGLGIMAGCFMVMRRGFSFFNKSNERDIPKGYVTPQFVSQTSDSTLRVEYC</sequence>
<keyword evidence="4 6" id="KW-0472">Membrane</keyword>
<keyword evidence="2 6" id="KW-0812">Transmembrane</keyword>
<organism evidence="8 9">
    <name type="scientific">Aspergillus parasiticus (strain ATCC 56775 / NRRL 5862 / SRRC 143 / SU-1)</name>
    <dbReference type="NCBI Taxonomy" id="1403190"/>
    <lineage>
        <taxon>Eukaryota</taxon>
        <taxon>Fungi</taxon>
        <taxon>Dikarya</taxon>
        <taxon>Ascomycota</taxon>
        <taxon>Pezizomycotina</taxon>
        <taxon>Eurotiomycetes</taxon>
        <taxon>Eurotiomycetidae</taxon>
        <taxon>Eurotiales</taxon>
        <taxon>Aspergillaceae</taxon>
        <taxon>Aspergillus</taxon>
        <taxon>Aspergillus subgen. Circumdati</taxon>
    </lineage>
</organism>
<dbReference type="Pfam" id="PF20684">
    <property type="entry name" value="Fung_rhodopsin"/>
    <property type="match status" value="1"/>
</dbReference>
<evidence type="ECO:0000256" key="2">
    <source>
        <dbReference type="ARBA" id="ARBA00022692"/>
    </source>
</evidence>
<keyword evidence="3 6" id="KW-1133">Transmembrane helix</keyword>
<dbReference type="PANTHER" id="PTHR33048:SF96">
    <property type="entry name" value="INTEGRAL MEMBRANE PROTEIN"/>
    <property type="match status" value="1"/>
</dbReference>
<comment type="caution">
    <text evidence="8">The sequence shown here is derived from an EMBL/GenBank/DDBJ whole genome shotgun (WGS) entry which is preliminary data.</text>
</comment>
<evidence type="ECO:0000259" key="7">
    <source>
        <dbReference type="Pfam" id="PF20684"/>
    </source>
</evidence>
<dbReference type="InterPro" id="IPR052337">
    <property type="entry name" value="SAT4-like"/>
</dbReference>
<dbReference type="OrthoDB" id="3897607at2759"/>
<evidence type="ECO:0000256" key="4">
    <source>
        <dbReference type="ARBA" id="ARBA00023136"/>
    </source>
</evidence>
<evidence type="ECO:0000256" key="6">
    <source>
        <dbReference type="SAM" id="Phobius"/>
    </source>
</evidence>